<proteinExistence type="inferred from homology"/>
<evidence type="ECO:0000313" key="10">
    <source>
        <dbReference type="EMBL" id="KAK5853110.1"/>
    </source>
</evidence>
<organism evidence="10 11">
    <name type="scientific">Eleginops maclovinus</name>
    <name type="common">Patagonian blennie</name>
    <name type="synonym">Eleginus maclovinus</name>
    <dbReference type="NCBI Taxonomy" id="56733"/>
    <lineage>
        <taxon>Eukaryota</taxon>
        <taxon>Metazoa</taxon>
        <taxon>Chordata</taxon>
        <taxon>Craniata</taxon>
        <taxon>Vertebrata</taxon>
        <taxon>Euteleostomi</taxon>
        <taxon>Actinopterygii</taxon>
        <taxon>Neopterygii</taxon>
        <taxon>Teleostei</taxon>
        <taxon>Neoteleostei</taxon>
        <taxon>Acanthomorphata</taxon>
        <taxon>Eupercaria</taxon>
        <taxon>Perciformes</taxon>
        <taxon>Notothenioidei</taxon>
        <taxon>Eleginopidae</taxon>
        <taxon>Eleginops</taxon>
    </lineage>
</organism>
<dbReference type="Proteomes" id="UP001346869">
    <property type="component" value="Unassembled WGS sequence"/>
</dbReference>
<dbReference type="Pfam" id="PF01108">
    <property type="entry name" value="Tissue_fac"/>
    <property type="match status" value="1"/>
</dbReference>
<protein>
    <submittedName>
        <fullName evidence="10">Uncharacterized protein</fullName>
    </submittedName>
</protein>
<gene>
    <name evidence="10" type="ORF">PBY51_006929</name>
</gene>
<dbReference type="FunFam" id="2.60.40.10:FF:000348">
    <property type="entry name" value="Interleukin 20 receptor subunit alpha"/>
    <property type="match status" value="1"/>
</dbReference>
<dbReference type="InterPro" id="IPR013783">
    <property type="entry name" value="Ig-like_fold"/>
</dbReference>
<feature type="region of interest" description="Disordered" evidence="5">
    <location>
        <begin position="312"/>
        <end position="349"/>
    </location>
</feature>
<feature type="domain" description="Fibronectin type-III" evidence="8">
    <location>
        <begin position="6"/>
        <end position="116"/>
    </location>
</feature>
<dbReference type="GO" id="GO:0004896">
    <property type="term" value="F:cytokine receptor activity"/>
    <property type="evidence" value="ECO:0007669"/>
    <property type="project" value="TreeGrafter"/>
</dbReference>
<name>A0AAN7X2K1_ELEMC</name>
<evidence type="ECO:0000256" key="5">
    <source>
        <dbReference type="SAM" id="MobiDB-lite"/>
    </source>
</evidence>
<feature type="chain" id="PRO_5042845414" evidence="7">
    <location>
        <begin position="21"/>
        <end position="591"/>
    </location>
</feature>
<dbReference type="PANTHER" id="PTHR20859">
    <property type="entry name" value="INTERFERON/INTERLEUKIN RECEPTOR"/>
    <property type="match status" value="1"/>
</dbReference>
<evidence type="ECO:0000256" key="1">
    <source>
        <dbReference type="ARBA" id="ARBA00005399"/>
    </source>
</evidence>
<reference evidence="10 11" key="2">
    <citation type="journal article" date="2023" name="Mol. Biol. Evol.">
        <title>Genomics of Secondarily Temperate Adaptation in the Only Non-Antarctic Icefish.</title>
        <authorList>
            <person name="Rivera-Colon A.G."/>
            <person name="Rayamajhi N."/>
            <person name="Minhas B.F."/>
            <person name="Madrigal G."/>
            <person name="Bilyk K.T."/>
            <person name="Yoon V."/>
            <person name="Hune M."/>
            <person name="Gregory S."/>
            <person name="Cheng C.H.C."/>
            <person name="Catchen J.M."/>
        </authorList>
    </citation>
    <scope>NUCLEOTIDE SEQUENCE [LARGE SCALE GENOMIC DNA]</scope>
    <source>
        <strain evidence="10">JMC-PN-2008</strain>
    </source>
</reference>
<dbReference type="InterPro" id="IPR050650">
    <property type="entry name" value="Type-II_Cytokine-TF_Rcpt"/>
</dbReference>
<accession>A0AAN7X2K1</accession>
<comment type="caution">
    <text evidence="10">The sequence shown here is derived from an EMBL/GenBank/DDBJ whole genome shotgun (WGS) entry which is preliminary data.</text>
</comment>
<dbReference type="InterPro" id="IPR015373">
    <property type="entry name" value="Interferon/interleukin_rcp_dom"/>
</dbReference>
<evidence type="ECO:0000256" key="3">
    <source>
        <dbReference type="ARBA" id="ARBA00023157"/>
    </source>
</evidence>
<keyword evidence="11" id="KW-1185">Reference proteome</keyword>
<evidence type="ECO:0000313" key="11">
    <source>
        <dbReference type="Proteomes" id="UP001346869"/>
    </source>
</evidence>
<keyword evidence="4" id="KW-0675">Receptor</keyword>
<keyword evidence="3" id="KW-1015">Disulfide bond</keyword>
<dbReference type="EMBL" id="JAUZQC010000020">
    <property type="protein sequence ID" value="KAK5853110.1"/>
    <property type="molecule type" value="Genomic_DNA"/>
</dbReference>
<feature type="compositionally biased region" description="Polar residues" evidence="5">
    <location>
        <begin position="312"/>
        <end position="328"/>
    </location>
</feature>
<dbReference type="PANTHER" id="PTHR20859:SF86">
    <property type="entry name" value="INTERLEUKIN-20 RECEPTOR SUBUNIT ALPHA"/>
    <property type="match status" value="1"/>
</dbReference>
<evidence type="ECO:0000256" key="4">
    <source>
        <dbReference type="ARBA" id="ARBA00023170"/>
    </source>
</evidence>
<comment type="similarity">
    <text evidence="1">Belongs to the type II cytokine receptor family.</text>
</comment>
<sequence length="591" mass="66159">MWTVVVFLNLLGALHFKVSCSPLSPTNVIFSSVNLRNVLQWHPGGDTPDDTEFTVQYAIYGDSVVGSEGRRVHWRAVQRCTKIVRSWCDLSNETWDLDQGYHARVRAVTLGASSKWVRTKKRFDPKMDTIFGCPLVSVEIEDNNAIISLKGPMRYQPNNYTPVVSMAKVYPDMNYNLSIENTRGGQIHHFPKVSSPYTFRLMEYDTEYCFSARSSLESMPAQYLPSAWHCITTPKDPVIGQLQQVVVGIVVPSVCMCMLVVVGYLLHRYLSGKGQKSPFILNLPTFHPPPLTFPPENPKLIVITIIQDQQPESDTSHSACPKKPTNSARPPPGYASQRPQTPPAPEETWDDFSVDYGFLAAASKIDLKGGNGNNLKCKGASMRKVKGEEEERVLPGLVINTTPQTGFFHIPFNLLAKKEGGMGEEMDGNMRVGTDGEMDGRESEVLPLLSSYASQNTMLIPNSDLSDDLPDDYGLMTMNTAHNIEEEEEEEEEEGTLCIDWDPLTGKLVLPDMEFNKEGVWDGMMQGEKGRENRIGGEEEEEMGNLRNGELRLENVFVRQGSEEKAEAERELEGGGEDFLTRWDLVISMDK</sequence>
<keyword evidence="6" id="KW-0812">Transmembrane</keyword>
<dbReference type="Gene3D" id="2.60.40.10">
    <property type="entry name" value="Immunoglobulins"/>
    <property type="match status" value="2"/>
</dbReference>
<dbReference type="InterPro" id="IPR003961">
    <property type="entry name" value="FN3_dom"/>
</dbReference>
<evidence type="ECO:0000256" key="2">
    <source>
        <dbReference type="ARBA" id="ARBA00022729"/>
    </source>
</evidence>
<keyword evidence="6" id="KW-0472">Membrane</keyword>
<dbReference type="GO" id="GO:0005886">
    <property type="term" value="C:plasma membrane"/>
    <property type="evidence" value="ECO:0007669"/>
    <property type="project" value="TreeGrafter"/>
</dbReference>
<keyword evidence="2 7" id="KW-0732">Signal</keyword>
<evidence type="ECO:0000256" key="6">
    <source>
        <dbReference type="SAM" id="Phobius"/>
    </source>
</evidence>
<dbReference type="Pfam" id="PF09294">
    <property type="entry name" value="Interfer-bind"/>
    <property type="match status" value="1"/>
</dbReference>
<feature type="transmembrane region" description="Helical" evidence="6">
    <location>
        <begin position="245"/>
        <end position="266"/>
    </location>
</feature>
<dbReference type="AlphaFoldDB" id="A0AAN7X2K1"/>
<dbReference type="SUPFAM" id="SSF49265">
    <property type="entry name" value="Fibronectin type III"/>
    <property type="match status" value="2"/>
</dbReference>
<keyword evidence="6" id="KW-1133">Transmembrane helix</keyword>
<dbReference type="InterPro" id="IPR036116">
    <property type="entry name" value="FN3_sf"/>
</dbReference>
<evidence type="ECO:0000259" key="9">
    <source>
        <dbReference type="Pfam" id="PF09294"/>
    </source>
</evidence>
<evidence type="ECO:0000256" key="7">
    <source>
        <dbReference type="SAM" id="SignalP"/>
    </source>
</evidence>
<feature type="signal peptide" evidence="7">
    <location>
        <begin position="1"/>
        <end position="20"/>
    </location>
</feature>
<reference evidence="10 11" key="1">
    <citation type="journal article" date="2023" name="Genes (Basel)">
        <title>Chromosome-Level Genome Assembly and Circadian Gene Repertoire of the Patagonia Blennie Eleginops maclovinus-The Closest Ancestral Proxy of Antarctic Cryonotothenioids.</title>
        <authorList>
            <person name="Cheng C.C."/>
            <person name="Rivera-Colon A.G."/>
            <person name="Minhas B.F."/>
            <person name="Wilson L."/>
            <person name="Rayamajhi N."/>
            <person name="Vargas-Chacoff L."/>
            <person name="Catchen J.M."/>
        </authorList>
    </citation>
    <scope>NUCLEOTIDE SEQUENCE [LARGE SCALE GENOMIC DNA]</scope>
    <source>
        <strain evidence="10">JMC-PN-2008</strain>
    </source>
</reference>
<feature type="domain" description="Interferon/interleukin receptor" evidence="9">
    <location>
        <begin position="129"/>
        <end position="234"/>
    </location>
</feature>
<evidence type="ECO:0000259" key="8">
    <source>
        <dbReference type="Pfam" id="PF01108"/>
    </source>
</evidence>